<accession>A0A919CFV3</accession>
<protein>
    <submittedName>
        <fullName evidence="2">Uncharacterized protein</fullName>
    </submittedName>
</protein>
<reference evidence="2" key="1">
    <citation type="journal article" date="2014" name="Int. J. Syst. Evol. Microbiol.">
        <title>Complete genome sequence of Corynebacterium casei LMG S-19264T (=DSM 44701T), isolated from a smear-ripened cheese.</title>
        <authorList>
            <consortium name="US DOE Joint Genome Institute (JGI-PGF)"/>
            <person name="Walter F."/>
            <person name="Albersmeier A."/>
            <person name="Kalinowski J."/>
            <person name="Ruckert C."/>
        </authorList>
    </citation>
    <scope>NUCLEOTIDE SEQUENCE</scope>
    <source>
        <strain evidence="2">JCM 4637</strain>
    </source>
</reference>
<evidence type="ECO:0000313" key="3">
    <source>
        <dbReference type="Proteomes" id="UP000638353"/>
    </source>
</evidence>
<organism evidence="2 3">
    <name type="scientific">Streptomyces finlayi</name>
    <dbReference type="NCBI Taxonomy" id="67296"/>
    <lineage>
        <taxon>Bacteria</taxon>
        <taxon>Bacillati</taxon>
        <taxon>Actinomycetota</taxon>
        <taxon>Actinomycetes</taxon>
        <taxon>Kitasatosporales</taxon>
        <taxon>Streptomycetaceae</taxon>
        <taxon>Streptomyces</taxon>
    </lineage>
</organism>
<evidence type="ECO:0000256" key="1">
    <source>
        <dbReference type="SAM" id="MobiDB-lite"/>
    </source>
</evidence>
<comment type="caution">
    <text evidence="2">The sequence shown here is derived from an EMBL/GenBank/DDBJ whole genome shotgun (WGS) entry which is preliminary data.</text>
</comment>
<feature type="region of interest" description="Disordered" evidence="1">
    <location>
        <begin position="86"/>
        <end position="130"/>
    </location>
</feature>
<name>A0A919CFV3_9ACTN</name>
<proteinExistence type="predicted"/>
<dbReference type="Proteomes" id="UP000638353">
    <property type="component" value="Unassembled WGS sequence"/>
</dbReference>
<dbReference type="AlphaFoldDB" id="A0A919CFV3"/>
<dbReference type="EMBL" id="BMVC01000031">
    <property type="protein sequence ID" value="GHD18786.1"/>
    <property type="molecule type" value="Genomic_DNA"/>
</dbReference>
<sequence length="130" mass="13476">MPETAGPGVETFAEALADASCELRDAASTAGSWSATAAEDAIEAMETTALALGTHPLATATVAAVGELLAQLRQELGLPLRRVDDLIEDQGGKGQDVAPTTPRRRRRPLGGLGPHGRQVRIPATRNASGR</sequence>
<evidence type="ECO:0000313" key="2">
    <source>
        <dbReference type="EMBL" id="GHD18786.1"/>
    </source>
</evidence>
<reference evidence="2" key="2">
    <citation type="submission" date="2020-09" db="EMBL/GenBank/DDBJ databases">
        <authorList>
            <person name="Sun Q."/>
            <person name="Ohkuma M."/>
        </authorList>
    </citation>
    <scope>NUCLEOTIDE SEQUENCE</scope>
    <source>
        <strain evidence="2">JCM 4637</strain>
    </source>
</reference>
<gene>
    <name evidence="2" type="ORF">GCM10010334_81930</name>
</gene>